<feature type="region of interest" description="Disordered" evidence="1">
    <location>
        <begin position="27"/>
        <end position="54"/>
    </location>
</feature>
<reference evidence="3 4" key="1">
    <citation type="submission" date="2017-06" db="EMBL/GenBank/DDBJ databases">
        <title>Investigating the central metabolism of Clostridium thermosuccinogenes.</title>
        <authorList>
            <person name="Koendjbiharie J.G."/>
            <person name="van Kranenburg R."/>
        </authorList>
    </citation>
    <scope>NUCLEOTIDE SEQUENCE [LARGE SCALE GENOMIC DNA]</scope>
    <source>
        <strain evidence="3 4">DSM 5806</strain>
    </source>
</reference>
<dbReference type="KEGG" id="cthd:CDO33_06255"/>
<name>A0A2K2EZ87_9CLOT</name>
<evidence type="ECO:0000313" key="3">
    <source>
        <dbReference type="EMBL" id="PNT94575.1"/>
    </source>
</evidence>
<dbReference type="AlphaFoldDB" id="A0A2K2EZ87"/>
<keyword evidence="2" id="KW-0732">Signal</keyword>
<sequence length="163" mass="18502">MHKCIKMVVFTVLVVLSLQQIAFANEETKRPPKPTEGIESSDPNHGSSTDSDNESVQRASGLFYNYYCSIDNTGSDLYLEGSTVANYLSDQVKLTLYLQIWDGSQWIDVQSWPFTQYNSKSVTEGANTSFQHGNYYRTRAVHYIKYGTQTETQNSTSSYIYVD</sequence>
<protein>
    <submittedName>
        <fullName evidence="3">Uncharacterized protein</fullName>
    </submittedName>
</protein>
<gene>
    <name evidence="3" type="ORF">CDQ84_18750</name>
</gene>
<feature type="compositionally biased region" description="Polar residues" evidence="1">
    <location>
        <begin position="41"/>
        <end position="54"/>
    </location>
</feature>
<dbReference type="RefSeq" id="WP_103083252.1">
    <property type="nucleotide sequence ID" value="NZ_CP021850.1"/>
</dbReference>
<comment type="caution">
    <text evidence="3">The sequence shown here is derived from an EMBL/GenBank/DDBJ whole genome shotgun (WGS) entry which is preliminary data.</text>
</comment>
<dbReference type="OrthoDB" id="1808478at2"/>
<evidence type="ECO:0000313" key="4">
    <source>
        <dbReference type="Proteomes" id="UP000236151"/>
    </source>
</evidence>
<dbReference type="EMBL" id="NIOJ01000102">
    <property type="protein sequence ID" value="PNT94575.1"/>
    <property type="molecule type" value="Genomic_DNA"/>
</dbReference>
<organism evidence="3 4">
    <name type="scientific">Clostridium thermosuccinogenes</name>
    <dbReference type="NCBI Taxonomy" id="84032"/>
    <lineage>
        <taxon>Bacteria</taxon>
        <taxon>Bacillati</taxon>
        <taxon>Bacillota</taxon>
        <taxon>Clostridia</taxon>
        <taxon>Eubacteriales</taxon>
        <taxon>Clostridiaceae</taxon>
        <taxon>Clostridium</taxon>
    </lineage>
</organism>
<feature type="signal peptide" evidence="2">
    <location>
        <begin position="1"/>
        <end position="24"/>
    </location>
</feature>
<keyword evidence="4" id="KW-1185">Reference proteome</keyword>
<evidence type="ECO:0000256" key="1">
    <source>
        <dbReference type="SAM" id="MobiDB-lite"/>
    </source>
</evidence>
<evidence type="ECO:0000256" key="2">
    <source>
        <dbReference type="SAM" id="SignalP"/>
    </source>
</evidence>
<proteinExistence type="predicted"/>
<feature type="chain" id="PRO_5014385934" evidence="2">
    <location>
        <begin position="25"/>
        <end position="163"/>
    </location>
</feature>
<dbReference type="Proteomes" id="UP000236151">
    <property type="component" value="Unassembled WGS sequence"/>
</dbReference>
<accession>A0A2K2EZ87</accession>